<feature type="transmembrane region" description="Helical" evidence="5">
    <location>
        <begin position="100"/>
        <end position="123"/>
    </location>
</feature>
<dbReference type="EC" id="2.1.1.100" evidence="5"/>
<accession>A0A067PL89</accession>
<name>A0A067PL89_9AGAM</name>
<dbReference type="STRING" id="933084.A0A067PL89"/>
<dbReference type="EMBL" id="KL197750">
    <property type="protein sequence ID" value="KDQ51226.1"/>
    <property type="molecule type" value="Genomic_DNA"/>
</dbReference>
<keyword evidence="7" id="KW-1185">Reference proteome</keyword>
<reference evidence="7" key="1">
    <citation type="journal article" date="2014" name="Proc. Natl. Acad. Sci. U.S.A.">
        <title>Extensive sampling of basidiomycete genomes demonstrates inadequacy of the white-rot/brown-rot paradigm for wood decay fungi.</title>
        <authorList>
            <person name="Riley R."/>
            <person name="Salamov A.A."/>
            <person name="Brown D.W."/>
            <person name="Nagy L.G."/>
            <person name="Floudas D."/>
            <person name="Held B.W."/>
            <person name="Levasseur A."/>
            <person name="Lombard V."/>
            <person name="Morin E."/>
            <person name="Otillar R."/>
            <person name="Lindquist E.A."/>
            <person name="Sun H."/>
            <person name="LaButti K.M."/>
            <person name="Schmutz J."/>
            <person name="Jabbour D."/>
            <person name="Luo H."/>
            <person name="Baker S.E."/>
            <person name="Pisabarro A.G."/>
            <person name="Walton J.D."/>
            <person name="Blanchette R.A."/>
            <person name="Henrissat B."/>
            <person name="Martin F."/>
            <person name="Cullen D."/>
            <person name="Hibbett D.S."/>
            <person name="Grigoriev I.V."/>
        </authorList>
    </citation>
    <scope>NUCLEOTIDE SEQUENCE [LARGE SCALE GENOMIC DNA]</scope>
    <source>
        <strain evidence="7">MUCL 33604</strain>
    </source>
</reference>
<dbReference type="GO" id="GO:0005789">
    <property type="term" value="C:endoplasmic reticulum membrane"/>
    <property type="evidence" value="ECO:0007669"/>
    <property type="project" value="UniProtKB-SubCell"/>
</dbReference>
<feature type="transmembrane region" description="Helical" evidence="5">
    <location>
        <begin position="50"/>
        <end position="73"/>
    </location>
</feature>
<evidence type="ECO:0000313" key="6">
    <source>
        <dbReference type="EMBL" id="KDQ51226.1"/>
    </source>
</evidence>
<keyword evidence="2 5" id="KW-0812">Transmembrane</keyword>
<gene>
    <name evidence="6" type="ORF">JAAARDRAFT_81522</name>
</gene>
<dbReference type="GO" id="GO:0004671">
    <property type="term" value="F:protein C-terminal S-isoprenylcysteine carboxyl O-methyltransferase activity"/>
    <property type="evidence" value="ECO:0007669"/>
    <property type="project" value="UniProtKB-EC"/>
</dbReference>
<sequence length="242" mass="26931">MSPPSLLKIPLLLAVAGCYHVAFTSPNGVPPSKELARPRGSENFIRRFKLFYTYLFKGVAWTSALSEAAVILAEHYPSSPLARQILQSLIPGTRTSSPTISVPASFILGFILATSGGLLRYWCYRTLGRFFTFELSIRPGHRLVTDGPYSVVRHPSYAGALLCGSGVYLSLFSRGSWLRESGVLDNKLARGVVISYMLVSGLLYVALARRPLKEDDMMKKEFGKEWDEWAGRVPYRLFPGIY</sequence>
<dbReference type="InParanoid" id="A0A067PL89"/>
<dbReference type="PANTHER" id="PTHR43847">
    <property type="entry name" value="BLL3993 PROTEIN"/>
    <property type="match status" value="1"/>
</dbReference>
<protein>
    <recommendedName>
        <fullName evidence="5">Protein-S-isoprenylcysteine O-methyltransferase</fullName>
        <ecNumber evidence="5">2.1.1.100</ecNumber>
    </recommendedName>
</protein>
<dbReference type="GO" id="GO:0032259">
    <property type="term" value="P:methylation"/>
    <property type="evidence" value="ECO:0007669"/>
    <property type="project" value="UniProtKB-KW"/>
</dbReference>
<evidence type="ECO:0000256" key="1">
    <source>
        <dbReference type="ARBA" id="ARBA00004141"/>
    </source>
</evidence>
<dbReference type="AlphaFoldDB" id="A0A067PL89"/>
<dbReference type="InterPro" id="IPR007269">
    <property type="entry name" value="ICMT_MeTrfase"/>
</dbReference>
<evidence type="ECO:0000256" key="5">
    <source>
        <dbReference type="RuleBase" id="RU362022"/>
    </source>
</evidence>
<dbReference type="PANTHER" id="PTHR43847:SF1">
    <property type="entry name" value="BLL3993 PROTEIN"/>
    <property type="match status" value="1"/>
</dbReference>
<dbReference type="Gene3D" id="1.20.120.1630">
    <property type="match status" value="1"/>
</dbReference>
<keyword evidence="4 5" id="KW-0472">Membrane</keyword>
<keyword evidence="5" id="KW-0256">Endoplasmic reticulum</keyword>
<dbReference type="InterPro" id="IPR052527">
    <property type="entry name" value="Metal_cation-efflux_comp"/>
</dbReference>
<feature type="transmembrane region" description="Helical" evidence="5">
    <location>
        <begin position="188"/>
        <end position="208"/>
    </location>
</feature>
<keyword evidence="5" id="KW-0949">S-adenosyl-L-methionine</keyword>
<organism evidence="6 7">
    <name type="scientific">Jaapia argillacea MUCL 33604</name>
    <dbReference type="NCBI Taxonomy" id="933084"/>
    <lineage>
        <taxon>Eukaryota</taxon>
        <taxon>Fungi</taxon>
        <taxon>Dikarya</taxon>
        <taxon>Basidiomycota</taxon>
        <taxon>Agaricomycotina</taxon>
        <taxon>Agaricomycetes</taxon>
        <taxon>Agaricomycetidae</taxon>
        <taxon>Jaapiales</taxon>
        <taxon>Jaapiaceae</taxon>
        <taxon>Jaapia</taxon>
    </lineage>
</organism>
<dbReference type="Pfam" id="PF04140">
    <property type="entry name" value="ICMT"/>
    <property type="match status" value="1"/>
</dbReference>
<comment type="similarity">
    <text evidence="5">Belongs to the class VI-like SAM-binding methyltransferase superfamily. Isoprenylcysteine carboxyl methyltransferase family.</text>
</comment>
<feature type="transmembrane region" description="Helical" evidence="5">
    <location>
        <begin position="6"/>
        <end position="29"/>
    </location>
</feature>
<keyword evidence="5" id="KW-0808">Transferase</keyword>
<dbReference type="OrthoDB" id="422086at2759"/>
<dbReference type="HOGENOM" id="CLU_065200_6_0_1"/>
<evidence type="ECO:0000313" key="7">
    <source>
        <dbReference type="Proteomes" id="UP000027265"/>
    </source>
</evidence>
<keyword evidence="5" id="KW-0489">Methyltransferase</keyword>
<evidence type="ECO:0000256" key="3">
    <source>
        <dbReference type="ARBA" id="ARBA00022989"/>
    </source>
</evidence>
<comment type="catalytic activity">
    <reaction evidence="5">
        <text>[protein]-C-terminal S-[(2E,6E)-farnesyl]-L-cysteine + S-adenosyl-L-methionine = [protein]-C-terminal S-[(2E,6E)-farnesyl]-L-cysteine methyl ester + S-adenosyl-L-homocysteine</text>
        <dbReference type="Rhea" id="RHEA:21672"/>
        <dbReference type="Rhea" id="RHEA-COMP:12125"/>
        <dbReference type="Rhea" id="RHEA-COMP:12126"/>
        <dbReference type="ChEBI" id="CHEBI:57856"/>
        <dbReference type="ChEBI" id="CHEBI:59789"/>
        <dbReference type="ChEBI" id="CHEBI:90510"/>
        <dbReference type="ChEBI" id="CHEBI:90511"/>
        <dbReference type="EC" id="2.1.1.100"/>
    </reaction>
</comment>
<comment type="subcellular location">
    <subcellularLocation>
        <location evidence="5">Endoplasmic reticulum membrane</location>
        <topology evidence="5">Multi-pass membrane protein</topology>
    </subcellularLocation>
    <subcellularLocation>
        <location evidence="1">Membrane</location>
        <topology evidence="1">Multi-pass membrane protein</topology>
    </subcellularLocation>
</comment>
<feature type="transmembrane region" description="Helical" evidence="5">
    <location>
        <begin position="157"/>
        <end position="176"/>
    </location>
</feature>
<dbReference type="Proteomes" id="UP000027265">
    <property type="component" value="Unassembled WGS sequence"/>
</dbReference>
<keyword evidence="3 5" id="KW-1133">Transmembrane helix</keyword>
<proteinExistence type="inferred from homology"/>
<evidence type="ECO:0000256" key="2">
    <source>
        <dbReference type="ARBA" id="ARBA00022692"/>
    </source>
</evidence>
<evidence type="ECO:0000256" key="4">
    <source>
        <dbReference type="ARBA" id="ARBA00023136"/>
    </source>
</evidence>